<dbReference type="NCBIfam" id="TIGR02848">
    <property type="entry name" value="spore_III_AC"/>
    <property type="match status" value="1"/>
</dbReference>
<accession>A0A410PYZ3</accession>
<keyword evidence="1" id="KW-0472">Membrane</keyword>
<evidence type="ECO:0000313" key="2">
    <source>
        <dbReference type="EMBL" id="QAT44104.1"/>
    </source>
</evidence>
<dbReference type="Proteomes" id="UP000287601">
    <property type="component" value="Chromosome"/>
</dbReference>
<keyword evidence="1" id="KW-0812">Transmembrane</keyword>
<evidence type="ECO:0000313" key="3">
    <source>
        <dbReference type="Proteomes" id="UP000287601"/>
    </source>
</evidence>
<dbReference type="AlphaFoldDB" id="A0A410PYZ3"/>
<keyword evidence="3" id="KW-1185">Reference proteome</keyword>
<dbReference type="Pfam" id="PF06686">
    <property type="entry name" value="SpoIIIAC"/>
    <property type="match status" value="1"/>
</dbReference>
<dbReference type="InterPro" id="IPR025664">
    <property type="entry name" value="Spore_III_AC/AD"/>
</dbReference>
<dbReference type="InterPro" id="IPR009570">
    <property type="entry name" value="Spore_III_AC"/>
</dbReference>
<dbReference type="EMBL" id="CP035281">
    <property type="protein sequence ID" value="QAT44104.1"/>
    <property type="molecule type" value="Genomic_DNA"/>
</dbReference>
<dbReference type="KEGG" id="amij:EQM06_06235"/>
<keyword evidence="1" id="KW-1133">Transmembrane helix</keyword>
<reference evidence="2 3" key="1">
    <citation type="submission" date="2019-01" db="EMBL/GenBank/DDBJ databases">
        <title>Draft genomes of a novel of Aminipila strains.</title>
        <authorList>
            <person name="Ma S."/>
        </authorList>
    </citation>
    <scope>NUCLEOTIDE SEQUENCE [LARGE SCALE GENOMIC DNA]</scope>
    <source>
        <strain evidence="3">JN-39</strain>
    </source>
</reference>
<evidence type="ECO:0000256" key="1">
    <source>
        <dbReference type="SAM" id="Phobius"/>
    </source>
</evidence>
<sequence>MDVDIIFKIAGIGIAIAVINQILAKAGREDYALMTTLAGIVVVLFFIIRMISEFFETVKTLFQL</sequence>
<feature type="transmembrane region" description="Helical" evidence="1">
    <location>
        <begin position="6"/>
        <end position="24"/>
    </location>
</feature>
<dbReference type="OrthoDB" id="9800383at2"/>
<proteinExistence type="predicted"/>
<organism evidence="2 3">
    <name type="scientific">Aminipila luticellarii</name>
    <dbReference type="NCBI Taxonomy" id="2507160"/>
    <lineage>
        <taxon>Bacteria</taxon>
        <taxon>Bacillati</taxon>
        <taxon>Bacillota</taxon>
        <taxon>Clostridia</taxon>
        <taxon>Peptostreptococcales</taxon>
        <taxon>Anaerovoracaceae</taxon>
        <taxon>Aminipila</taxon>
    </lineage>
</organism>
<name>A0A410PYZ3_9FIRM</name>
<feature type="transmembrane region" description="Helical" evidence="1">
    <location>
        <begin position="31"/>
        <end position="51"/>
    </location>
</feature>
<protein>
    <submittedName>
        <fullName evidence="2">Stage III sporulation protein AC</fullName>
    </submittedName>
</protein>
<gene>
    <name evidence="2" type="primary">spoIIIAC</name>
    <name evidence="2" type="ORF">EQM06_06235</name>
</gene>